<dbReference type="AlphaFoldDB" id="A0A0G1YGL4"/>
<proteinExistence type="predicted"/>
<accession>A0A0G1YGL4</accession>
<dbReference type="SUPFAM" id="SSF53335">
    <property type="entry name" value="S-adenosyl-L-methionine-dependent methyltransferases"/>
    <property type="match status" value="1"/>
</dbReference>
<dbReference type="InterPro" id="IPR029063">
    <property type="entry name" value="SAM-dependent_MTases_sf"/>
</dbReference>
<organism evidence="1 2">
    <name type="scientific">Candidatus Magasanikbacteria bacterium GW2011_GWA2_56_11</name>
    <dbReference type="NCBI Taxonomy" id="1619044"/>
    <lineage>
        <taxon>Bacteria</taxon>
        <taxon>Candidatus Magasanikiibacteriota</taxon>
    </lineage>
</organism>
<protein>
    <submittedName>
        <fullName evidence="1">Uncharacterized protein</fullName>
    </submittedName>
</protein>
<comment type="caution">
    <text evidence="1">The sequence shown here is derived from an EMBL/GenBank/DDBJ whole genome shotgun (WGS) entry which is preliminary data.</text>
</comment>
<dbReference type="EMBL" id="LCRX01000007">
    <property type="protein sequence ID" value="KKW42376.1"/>
    <property type="molecule type" value="Genomic_DNA"/>
</dbReference>
<reference evidence="1 2" key="1">
    <citation type="journal article" date="2015" name="Nature">
        <title>rRNA introns, odd ribosomes, and small enigmatic genomes across a large radiation of phyla.</title>
        <authorList>
            <person name="Brown C.T."/>
            <person name="Hug L.A."/>
            <person name="Thomas B.C."/>
            <person name="Sharon I."/>
            <person name="Castelle C.J."/>
            <person name="Singh A."/>
            <person name="Wilkins M.J."/>
            <person name="Williams K.H."/>
            <person name="Banfield J.F."/>
        </authorList>
    </citation>
    <scope>NUCLEOTIDE SEQUENCE [LARGE SCALE GENOMIC DNA]</scope>
</reference>
<sequence length="201" mass="22641">MTKKTAAEVYHLFREQAGSHAIAGEVTLGMIIASCANRPVQNILELGAGIGTLSYALLEHTDAHLDLYEVNDFCIEAIGKNLQPFAGRYTLLTDYNYLPPARNYDLVVIDGGKGKKEGGFPRLVAAYLMSLSDVKTVIVEGQRKVQKYWALKALHEEYICKIKVQKDPTGGKKIGVRIDCRRSRNRWLRDIYFWYALARVC</sequence>
<dbReference type="Proteomes" id="UP000033870">
    <property type="component" value="Unassembled WGS sequence"/>
</dbReference>
<evidence type="ECO:0000313" key="2">
    <source>
        <dbReference type="Proteomes" id="UP000033870"/>
    </source>
</evidence>
<dbReference type="Gene3D" id="3.40.50.150">
    <property type="entry name" value="Vaccinia Virus protein VP39"/>
    <property type="match status" value="1"/>
</dbReference>
<name>A0A0G1YGL4_9BACT</name>
<gene>
    <name evidence="1" type="ORF">UY92_C0007G0015</name>
</gene>
<dbReference type="STRING" id="1619044.UY92_C0007G0015"/>
<dbReference type="CDD" id="cd02440">
    <property type="entry name" value="AdoMet_MTases"/>
    <property type="match status" value="1"/>
</dbReference>
<evidence type="ECO:0000313" key="1">
    <source>
        <dbReference type="EMBL" id="KKW42376.1"/>
    </source>
</evidence>